<proteinExistence type="predicted"/>
<dbReference type="AlphaFoldDB" id="A0A1W1WUJ3"/>
<evidence type="ECO:0000259" key="1">
    <source>
        <dbReference type="Pfam" id="PF07238"/>
    </source>
</evidence>
<reference evidence="3" key="1">
    <citation type="submission" date="2017-04" db="EMBL/GenBank/DDBJ databases">
        <authorList>
            <person name="Varghese N."/>
            <person name="Submissions S."/>
        </authorList>
    </citation>
    <scope>NUCLEOTIDE SEQUENCE [LARGE SCALE GENOMIC DNA]</scope>
    <source>
        <strain evidence="3">DSM 16512</strain>
    </source>
</reference>
<gene>
    <name evidence="2" type="ORF">SAMN05660197_1824</name>
</gene>
<dbReference type="OrthoDB" id="10536at2"/>
<dbReference type="STRING" id="1069081.SAMN05660197_1824"/>
<dbReference type="GO" id="GO:0016740">
    <property type="term" value="F:transferase activity"/>
    <property type="evidence" value="ECO:0007669"/>
    <property type="project" value="UniProtKB-KW"/>
</dbReference>
<accession>A0A1W1WUJ3</accession>
<keyword evidence="2" id="KW-0808">Transferase</keyword>
<feature type="domain" description="PilZ" evidence="1">
    <location>
        <begin position="178"/>
        <end position="279"/>
    </location>
</feature>
<protein>
    <submittedName>
        <fullName evidence="2">Predicted glycosyltransferase</fullName>
    </submittedName>
</protein>
<sequence>MQSTDFFNTAKIYHLNAEEINFLIHYSEKLRLDPLRALVNRQIFEKIIEAYKKDITTITINKKLINSLKKKLNFTSSLANTIYSTKDIQKDQKAKFYFDRFQFVPLQLQDNQKNYLLWKALLHRNVNLLKENISGEIIFEERYLIAYKFTTTITEIYKYADEIFVKTPHSDNIIVLAKRRYPRVEVDLEGFVRKSGKLRDNPFYKCRICNISEGGAKICLQNAPFKENEKLILRFKLAFEDIDTESIVEAEITYDGMESYGLKFVGMDEYSRHVVRKFVTSQINKNAQS</sequence>
<organism evidence="2 3">
    <name type="scientific">Nitratiruptor tergarcus DSM 16512</name>
    <dbReference type="NCBI Taxonomy" id="1069081"/>
    <lineage>
        <taxon>Bacteria</taxon>
        <taxon>Pseudomonadati</taxon>
        <taxon>Campylobacterota</taxon>
        <taxon>Epsilonproteobacteria</taxon>
        <taxon>Nautiliales</taxon>
        <taxon>Nitratiruptoraceae</taxon>
        <taxon>Nitratiruptor</taxon>
    </lineage>
</organism>
<dbReference type="InterPro" id="IPR009875">
    <property type="entry name" value="PilZ_domain"/>
</dbReference>
<name>A0A1W1WUJ3_9BACT</name>
<keyword evidence="3" id="KW-1185">Reference proteome</keyword>
<dbReference type="Pfam" id="PF07238">
    <property type="entry name" value="PilZ"/>
    <property type="match status" value="1"/>
</dbReference>
<dbReference type="GO" id="GO:0035438">
    <property type="term" value="F:cyclic-di-GMP binding"/>
    <property type="evidence" value="ECO:0007669"/>
    <property type="project" value="InterPro"/>
</dbReference>
<dbReference type="Gene3D" id="2.40.10.220">
    <property type="entry name" value="predicted glycosyltransferase like domains"/>
    <property type="match status" value="1"/>
</dbReference>
<dbReference type="SUPFAM" id="SSF141371">
    <property type="entry name" value="PilZ domain-like"/>
    <property type="match status" value="1"/>
</dbReference>
<dbReference type="RefSeq" id="WP_084276355.1">
    <property type="nucleotide sequence ID" value="NZ_AP026671.1"/>
</dbReference>
<dbReference type="Proteomes" id="UP000192602">
    <property type="component" value="Unassembled WGS sequence"/>
</dbReference>
<evidence type="ECO:0000313" key="3">
    <source>
        <dbReference type="Proteomes" id="UP000192602"/>
    </source>
</evidence>
<dbReference type="EMBL" id="FWWZ01000001">
    <property type="protein sequence ID" value="SMC09994.1"/>
    <property type="molecule type" value="Genomic_DNA"/>
</dbReference>
<evidence type="ECO:0000313" key="2">
    <source>
        <dbReference type="EMBL" id="SMC09994.1"/>
    </source>
</evidence>